<organism evidence="1">
    <name type="scientific">bioreactor metagenome</name>
    <dbReference type="NCBI Taxonomy" id="1076179"/>
    <lineage>
        <taxon>unclassified sequences</taxon>
        <taxon>metagenomes</taxon>
        <taxon>ecological metagenomes</taxon>
    </lineage>
</organism>
<reference evidence="1" key="1">
    <citation type="submission" date="2019-08" db="EMBL/GenBank/DDBJ databases">
        <authorList>
            <person name="Kucharzyk K."/>
            <person name="Murdoch R.W."/>
            <person name="Higgins S."/>
            <person name="Loffler F."/>
        </authorList>
    </citation>
    <scope>NUCLEOTIDE SEQUENCE</scope>
</reference>
<evidence type="ECO:0000313" key="1">
    <source>
        <dbReference type="EMBL" id="MPN51193.1"/>
    </source>
</evidence>
<comment type="caution">
    <text evidence="1">The sequence shown here is derived from an EMBL/GenBank/DDBJ whole genome shotgun (WGS) entry which is preliminary data.</text>
</comment>
<proteinExistence type="predicted"/>
<dbReference type="EMBL" id="VSSQ01116052">
    <property type="protein sequence ID" value="MPN51193.1"/>
    <property type="molecule type" value="Genomic_DNA"/>
</dbReference>
<sequence>MQYRGFSRPVGAYQRYEFAVVDGKGNTFYRMYGAIIDVDVLYFKHCFSSYSPR</sequence>
<name>A0A645IVI4_9ZZZZ</name>
<gene>
    <name evidence="1" type="ORF">SDC9_198835</name>
</gene>
<protein>
    <submittedName>
        <fullName evidence="1">Uncharacterized protein</fullName>
    </submittedName>
</protein>
<accession>A0A645IVI4</accession>
<dbReference type="AlphaFoldDB" id="A0A645IVI4"/>